<evidence type="ECO:0000256" key="1">
    <source>
        <dbReference type="SAM" id="MobiDB-lite"/>
    </source>
</evidence>
<dbReference type="Gene3D" id="3.40.50.150">
    <property type="entry name" value="Vaccinia Virus protein VP39"/>
    <property type="match status" value="1"/>
</dbReference>
<dbReference type="EMBL" id="LYUB02000011">
    <property type="protein sequence ID" value="OVF07856.1"/>
    <property type="molecule type" value="Genomic_DNA"/>
</dbReference>
<dbReference type="Pfam" id="PF11312">
    <property type="entry name" value="Methyltransf_34"/>
    <property type="match status" value="1"/>
</dbReference>
<name>A0AA91PYS1_CLALS</name>
<accession>A0AA91PYS1</accession>
<dbReference type="KEGG" id="clus:A9F13_11g02101"/>
<reference evidence="2 3" key="1">
    <citation type="submission" date="2017-04" db="EMBL/GenBank/DDBJ databases">
        <title>Draft genome of the yeast Clavispora lusitaniae type strain CBS 6936.</title>
        <authorList>
            <person name="Durrens P."/>
            <person name="Klopp C."/>
            <person name="Biteau N."/>
            <person name="Fitton-Ouhabi V."/>
            <person name="Dementhon K."/>
            <person name="Accoceberry I."/>
            <person name="Sherman D.J."/>
            <person name="Noel T."/>
        </authorList>
    </citation>
    <scope>NUCLEOTIDE SEQUENCE [LARGE SCALE GENOMIC DNA]</scope>
    <source>
        <strain evidence="2 3">CBS 6936</strain>
    </source>
</reference>
<sequence length="331" mass="37686">MSRRIAKYQSDKVKPETSFSSPKPSSSKSSRSGNDIIPFHHVRTYTPSKVIDLFLENFKYILASEDLPDMIQLVKGELFKRDYLSAFNNDDKRFAYVARWSPSRALAYSSLFASLESVAKMFEDPERKNRVLCVGGGASSELVGMASLFCAMKQNNAETPSSLQMDIIDIADWSTIVHNISSFIQKQWLYDASRFSAKFIHGDVLSESSTSLQLSQLDLITLLFTTNELFCEKKTETIKFLQSLSAHCRQGTLLLITESAGSYSHITVGSKKFPVQFLIDTILLGKPGDDNGAWQIIDQSESCWYRINDKDINYPVKLENMRFFYRLYQKR</sequence>
<dbReference type="AlphaFoldDB" id="A0AA91PYS1"/>
<proteinExistence type="predicted"/>
<gene>
    <name evidence="2" type="ORF">A9F13_11g02101</name>
</gene>
<feature type="region of interest" description="Disordered" evidence="1">
    <location>
        <begin position="1"/>
        <end position="32"/>
    </location>
</feature>
<organism evidence="2 3">
    <name type="scientific">Clavispora lusitaniae</name>
    <name type="common">Candida lusitaniae</name>
    <dbReference type="NCBI Taxonomy" id="36911"/>
    <lineage>
        <taxon>Eukaryota</taxon>
        <taxon>Fungi</taxon>
        <taxon>Dikarya</taxon>
        <taxon>Ascomycota</taxon>
        <taxon>Saccharomycotina</taxon>
        <taxon>Pichiomycetes</taxon>
        <taxon>Metschnikowiaceae</taxon>
        <taxon>Clavispora</taxon>
    </lineage>
</organism>
<dbReference type="InterPro" id="IPR021463">
    <property type="entry name" value="Methyltransf_34"/>
</dbReference>
<comment type="caution">
    <text evidence="2">The sequence shown here is derived from an EMBL/GenBank/DDBJ whole genome shotgun (WGS) entry which is preliminary data.</text>
</comment>
<dbReference type="InterPro" id="IPR029063">
    <property type="entry name" value="SAM-dependent_MTases_sf"/>
</dbReference>
<protein>
    <submittedName>
        <fullName evidence="2">25S rRNA (Uracil2843-N3)-methyltransferase</fullName>
    </submittedName>
</protein>
<feature type="compositionally biased region" description="Low complexity" evidence="1">
    <location>
        <begin position="18"/>
        <end position="32"/>
    </location>
</feature>
<evidence type="ECO:0000313" key="3">
    <source>
        <dbReference type="Proteomes" id="UP000195602"/>
    </source>
</evidence>
<evidence type="ECO:0000313" key="2">
    <source>
        <dbReference type="EMBL" id="OVF07856.1"/>
    </source>
</evidence>
<dbReference type="Proteomes" id="UP000195602">
    <property type="component" value="Unassembled WGS sequence"/>
</dbReference>